<comment type="caution">
    <text evidence="2">The sequence shown here is derived from an EMBL/GenBank/DDBJ whole genome shotgun (WGS) entry which is preliminary data.</text>
</comment>
<evidence type="ECO:0008006" key="4">
    <source>
        <dbReference type="Google" id="ProtNLM"/>
    </source>
</evidence>
<dbReference type="Proteomes" id="UP001324427">
    <property type="component" value="Unassembled WGS sequence"/>
</dbReference>
<gene>
    <name evidence="2" type="ORF">LTR36_004133</name>
</gene>
<feature type="chain" id="PRO_5043496916" description="Apple domain-containing protein" evidence="1">
    <location>
        <begin position="19"/>
        <end position="301"/>
    </location>
</feature>
<dbReference type="AlphaFoldDB" id="A0AAV9JI77"/>
<protein>
    <recommendedName>
        <fullName evidence="4">Apple domain-containing protein</fullName>
    </recommendedName>
</protein>
<organism evidence="2 3">
    <name type="scientific">Oleoguttula mirabilis</name>
    <dbReference type="NCBI Taxonomy" id="1507867"/>
    <lineage>
        <taxon>Eukaryota</taxon>
        <taxon>Fungi</taxon>
        <taxon>Dikarya</taxon>
        <taxon>Ascomycota</taxon>
        <taxon>Pezizomycotina</taxon>
        <taxon>Dothideomycetes</taxon>
        <taxon>Dothideomycetidae</taxon>
        <taxon>Mycosphaerellales</taxon>
        <taxon>Teratosphaeriaceae</taxon>
        <taxon>Oleoguttula</taxon>
    </lineage>
</organism>
<proteinExistence type="predicted"/>
<evidence type="ECO:0000313" key="2">
    <source>
        <dbReference type="EMBL" id="KAK4544561.1"/>
    </source>
</evidence>
<keyword evidence="3" id="KW-1185">Reference proteome</keyword>
<reference evidence="2 3" key="1">
    <citation type="submission" date="2021-11" db="EMBL/GenBank/DDBJ databases">
        <title>Black yeast isolated from Biological Soil Crust.</title>
        <authorList>
            <person name="Kurbessoian T."/>
        </authorList>
    </citation>
    <scope>NUCLEOTIDE SEQUENCE [LARGE SCALE GENOMIC DNA]</scope>
    <source>
        <strain evidence="2 3">CCFEE 5522</strain>
    </source>
</reference>
<feature type="signal peptide" evidence="1">
    <location>
        <begin position="1"/>
        <end position="18"/>
    </location>
</feature>
<evidence type="ECO:0000256" key="1">
    <source>
        <dbReference type="SAM" id="SignalP"/>
    </source>
</evidence>
<accession>A0AAV9JI77</accession>
<sequence>MLLWRFGVAAALASLSSATDQNTTTTSTIQTTLKTTTSTTRSSADTLSTQASNFSTSAGSPVYCATTTLYASTITFTRRFEATSCTAYSTTTKIPTTTLYTGSFSAPYVFTETLRSYGDLYTSGELASTPTCAPTDCSGTFSTTQSGTQSTMITSGTSTISTVCPTTTYAGSTVSTTQDRRCAPTNLLSTVEGNGIYRPTIAAAGATAQYNSSASDASACCQACVDTANCAAGFSESSSLGEIEICALVIASPDNVLALNYSDSAPFEYSRLAADGNGAYRISYGCGSVQPIVYEDDCVAA</sequence>
<dbReference type="EMBL" id="JAVFHQ010000024">
    <property type="protein sequence ID" value="KAK4544561.1"/>
    <property type="molecule type" value="Genomic_DNA"/>
</dbReference>
<keyword evidence="1" id="KW-0732">Signal</keyword>
<name>A0AAV9JI77_9PEZI</name>
<evidence type="ECO:0000313" key="3">
    <source>
        <dbReference type="Proteomes" id="UP001324427"/>
    </source>
</evidence>